<dbReference type="SUPFAM" id="SSF47473">
    <property type="entry name" value="EF-hand"/>
    <property type="match status" value="1"/>
</dbReference>
<dbReference type="PROSITE" id="PS50222">
    <property type="entry name" value="EF_HAND_2"/>
    <property type="match status" value="1"/>
</dbReference>
<evidence type="ECO:0000313" key="9">
    <source>
        <dbReference type="Proteomes" id="UP000515163"/>
    </source>
</evidence>
<gene>
    <name evidence="10" type="primary">LOC116305206</name>
</gene>
<keyword evidence="9" id="KW-1185">Reference proteome</keyword>
<dbReference type="InterPro" id="IPR011992">
    <property type="entry name" value="EF-hand-dom_pair"/>
</dbReference>
<evidence type="ECO:0000256" key="2">
    <source>
        <dbReference type="ARBA" id="ARBA00004496"/>
    </source>
</evidence>
<dbReference type="InterPro" id="IPR018247">
    <property type="entry name" value="EF_Hand_1_Ca_BS"/>
</dbReference>
<evidence type="ECO:0000256" key="3">
    <source>
        <dbReference type="ARBA" id="ARBA00022490"/>
    </source>
</evidence>
<keyword evidence="6" id="KW-0106">Calcium</keyword>
<dbReference type="KEGG" id="aten:116305206"/>
<dbReference type="RefSeq" id="XP_031570922.1">
    <property type="nucleotide sequence ID" value="XM_031715062.1"/>
</dbReference>
<dbReference type="FunCoup" id="A0A6P8IVC6">
    <property type="interactions" value="767"/>
</dbReference>
<accession>A0A6P8IVC6</accession>
<dbReference type="GO" id="GO:0012505">
    <property type="term" value="C:endomembrane system"/>
    <property type="evidence" value="ECO:0007669"/>
    <property type="project" value="UniProtKB-SubCell"/>
</dbReference>
<reference evidence="10" key="1">
    <citation type="submission" date="2025-08" db="UniProtKB">
        <authorList>
            <consortium name="RefSeq"/>
        </authorList>
    </citation>
    <scope>IDENTIFICATION</scope>
    <source>
        <tissue evidence="10">Tentacle</tissue>
    </source>
</reference>
<dbReference type="PANTHER" id="PTHR46735:SF3">
    <property type="entry name" value="CALPAIN SMALL SUBUNIT 1-RELATED"/>
    <property type="match status" value="1"/>
</dbReference>
<name>A0A6P8IVC6_ACTTE</name>
<feature type="domain" description="EF-hand" evidence="8">
    <location>
        <begin position="92"/>
        <end position="127"/>
    </location>
</feature>
<keyword evidence="3" id="KW-0963">Cytoplasm</keyword>
<dbReference type="OrthoDB" id="186625at2759"/>
<dbReference type="GO" id="GO:0005737">
    <property type="term" value="C:cytoplasm"/>
    <property type="evidence" value="ECO:0007669"/>
    <property type="project" value="UniProtKB-SubCell"/>
</dbReference>
<dbReference type="GO" id="GO:0005509">
    <property type="term" value="F:calcium ion binding"/>
    <property type="evidence" value="ECO:0007669"/>
    <property type="project" value="InterPro"/>
</dbReference>
<dbReference type="Gene3D" id="6.10.140.900">
    <property type="match status" value="1"/>
</dbReference>
<dbReference type="PANTHER" id="PTHR46735">
    <property type="entry name" value="CALPAIN, SMALL SUBUNIT 1 A-RELATED"/>
    <property type="match status" value="1"/>
</dbReference>
<proteinExistence type="predicted"/>
<evidence type="ECO:0000256" key="7">
    <source>
        <dbReference type="ARBA" id="ARBA00023136"/>
    </source>
</evidence>
<dbReference type="GeneID" id="116305206"/>
<organism evidence="9 10">
    <name type="scientific">Actinia tenebrosa</name>
    <name type="common">Australian red waratah sea anemone</name>
    <dbReference type="NCBI Taxonomy" id="6105"/>
    <lineage>
        <taxon>Eukaryota</taxon>
        <taxon>Metazoa</taxon>
        <taxon>Cnidaria</taxon>
        <taxon>Anthozoa</taxon>
        <taxon>Hexacorallia</taxon>
        <taxon>Actiniaria</taxon>
        <taxon>Actiniidae</taxon>
        <taxon>Actinia</taxon>
    </lineage>
</organism>
<evidence type="ECO:0000256" key="1">
    <source>
        <dbReference type="ARBA" id="ARBA00004308"/>
    </source>
</evidence>
<comment type="subcellular location">
    <subcellularLocation>
        <location evidence="2">Cytoplasm</location>
    </subcellularLocation>
    <subcellularLocation>
        <location evidence="1">Endomembrane system</location>
    </subcellularLocation>
</comment>
<dbReference type="CDD" id="cd16181">
    <property type="entry name" value="EFh_PEF_Group_II_sorcin_like"/>
    <property type="match status" value="1"/>
</dbReference>
<evidence type="ECO:0000256" key="5">
    <source>
        <dbReference type="ARBA" id="ARBA00022737"/>
    </source>
</evidence>
<evidence type="ECO:0000256" key="6">
    <source>
        <dbReference type="ARBA" id="ARBA00022837"/>
    </source>
</evidence>
<evidence type="ECO:0000256" key="4">
    <source>
        <dbReference type="ARBA" id="ARBA00022723"/>
    </source>
</evidence>
<dbReference type="InParanoid" id="A0A6P8IVC6"/>
<evidence type="ECO:0000313" key="10">
    <source>
        <dbReference type="RefSeq" id="XP_031570922.1"/>
    </source>
</evidence>
<dbReference type="Proteomes" id="UP000515163">
    <property type="component" value="Unplaced"/>
</dbReference>
<protein>
    <submittedName>
        <fullName evidence="10">Sorcin-like isoform X1</fullName>
    </submittedName>
</protein>
<keyword evidence="7" id="KW-0472">Membrane</keyword>
<dbReference type="AlphaFoldDB" id="A0A6P8IVC6"/>
<keyword evidence="4" id="KW-0479">Metal-binding</keyword>
<keyword evidence="5" id="KW-0677">Repeat</keyword>
<evidence type="ECO:0000259" key="8">
    <source>
        <dbReference type="PROSITE" id="PS50222"/>
    </source>
</evidence>
<sequence>MAYPGYGAPGGYPGGYPGYQQPPMDPLYGYFQQVAGQDQEIDAQELQRCLTASGISGTYQPFNLETCRLMINMLDRDYSGKMGFTEFKEIWAALNQWKTCFMQYDRDRSGTVEPHELHQALSSFGYNLSPAALNVMVKRYAINNRITFDDFVSCCVRLRALTDNFRRRDVSRTGNANFTYDDFIQVTMYC</sequence>
<dbReference type="SMART" id="SM00054">
    <property type="entry name" value="EFh"/>
    <property type="match status" value="2"/>
</dbReference>
<dbReference type="InterPro" id="IPR002048">
    <property type="entry name" value="EF_hand_dom"/>
</dbReference>
<dbReference type="Gene3D" id="1.10.238.10">
    <property type="entry name" value="EF-hand"/>
    <property type="match status" value="1"/>
</dbReference>
<dbReference type="Pfam" id="PF13833">
    <property type="entry name" value="EF-hand_8"/>
    <property type="match status" value="1"/>
</dbReference>
<dbReference type="Pfam" id="PF13499">
    <property type="entry name" value="EF-hand_7"/>
    <property type="match status" value="1"/>
</dbReference>
<dbReference type="PROSITE" id="PS00018">
    <property type="entry name" value="EF_HAND_1"/>
    <property type="match status" value="1"/>
</dbReference>